<name>A0A8H7SIZ8_9FUNG</name>
<gene>
    <name evidence="2" type="ORF">INT48_005345</name>
</gene>
<dbReference type="PANTHER" id="PTHR12242">
    <property type="entry name" value="OS02G0130600 PROTEIN-RELATED"/>
    <property type="match status" value="1"/>
</dbReference>
<feature type="transmembrane region" description="Helical" evidence="1">
    <location>
        <begin position="41"/>
        <end position="65"/>
    </location>
</feature>
<keyword evidence="1" id="KW-0812">Transmembrane</keyword>
<feature type="transmembrane region" description="Helical" evidence="1">
    <location>
        <begin position="71"/>
        <end position="95"/>
    </location>
</feature>
<dbReference type="GO" id="GO:0016020">
    <property type="term" value="C:membrane"/>
    <property type="evidence" value="ECO:0007669"/>
    <property type="project" value="TreeGrafter"/>
</dbReference>
<feature type="non-terminal residue" evidence="2">
    <location>
        <position position="1"/>
    </location>
</feature>
<feature type="transmembrane region" description="Helical" evidence="1">
    <location>
        <begin position="220"/>
        <end position="242"/>
    </location>
</feature>
<feature type="transmembrane region" description="Helical" evidence="1">
    <location>
        <begin position="151"/>
        <end position="171"/>
    </location>
</feature>
<evidence type="ECO:0008006" key="4">
    <source>
        <dbReference type="Google" id="ProtNLM"/>
    </source>
</evidence>
<reference evidence="2" key="1">
    <citation type="submission" date="2021-01" db="EMBL/GenBank/DDBJ databases">
        <title>Metabolic potential, ecology and presence of endohyphal bacteria is reflected in genomic diversity of Mucoromycotina.</title>
        <authorList>
            <person name="Muszewska A."/>
            <person name="Okrasinska A."/>
            <person name="Steczkiewicz K."/>
            <person name="Drgas O."/>
            <person name="Orlowska M."/>
            <person name="Perlinska-Lenart U."/>
            <person name="Aleksandrzak-Piekarczyk T."/>
            <person name="Szatraj K."/>
            <person name="Zielenkiewicz U."/>
            <person name="Pilsyk S."/>
            <person name="Malc E."/>
            <person name="Mieczkowski P."/>
            <person name="Kruszewska J.S."/>
            <person name="Biernat P."/>
            <person name="Pawlowska J."/>
        </authorList>
    </citation>
    <scope>NUCLEOTIDE SEQUENCE</scope>
    <source>
        <strain evidence="2">WA0000018081</strain>
    </source>
</reference>
<dbReference type="EMBL" id="JAEPRE010000287">
    <property type="protein sequence ID" value="KAG2229308.1"/>
    <property type="molecule type" value="Genomic_DNA"/>
</dbReference>
<dbReference type="PANTHER" id="PTHR12242:SF1">
    <property type="entry name" value="MYND-TYPE DOMAIN-CONTAINING PROTEIN"/>
    <property type="match status" value="1"/>
</dbReference>
<evidence type="ECO:0000313" key="2">
    <source>
        <dbReference type="EMBL" id="KAG2229308.1"/>
    </source>
</evidence>
<dbReference type="AlphaFoldDB" id="A0A8H7SIZ8"/>
<evidence type="ECO:0000313" key="3">
    <source>
        <dbReference type="Proteomes" id="UP000613177"/>
    </source>
</evidence>
<feature type="transmembrane region" description="Helical" evidence="1">
    <location>
        <begin position="116"/>
        <end position="139"/>
    </location>
</feature>
<dbReference type="Proteomes" id="UP000613177">
    <property type="component" value="Unassembled WGS sequence"/>
</dbReference>
<accession>A0A8H7SIZ8</accession>
<feature type="transmembrane region" description="Helical" evidence="1">
    <location>
        <begin position="178"/>
        <end position="200"/>
    </location>
</feature>
<comment type="caution">
    <text evidence="2">The sequence shown here is derived from an EMBL/GenBank/DDBJ whole genome shotgun (WGS) entry which is preliminary data.</text>
</comment>
<evidence type="ECO:0000256" key="1">
    <source>
        <dbReference type="SAM" id="Phobius"/>
    </source>
</evidence>
<protein>
    <recommendedName>
        <fullName evidence="4">Protein rolling stone</fullName>
    </recommendedName>
</protein>
<keyword evidence="1" id="KW-0472">Membrane</keyword>
<sequence length="263" mass="30991">MNYQDHRIPSSNYRVIRWFNLDRFAPEQAFTSHWMSSKAFFFVRLILALYSTIVFWAYFVVMIQLDRFAGFFKAFTTMTFVGLHAYLVISSIYHYRYLRSKSIDVILQQHPCLNYIYLYLYSTVITFNVLTPVIFWSILSRMQSNADPVVAWINVSVHGASFFLMFIDVVLNRIVLPIRLVLFVFFTTVLYLLLAIIIYACEKKWLYPFLSWDQGPAAAVWYLLILSLVVVIFFFMLCVHFVRDWAAYKTGKLAQIGQDPQKS</sequence>
<keyword evidence="1" id="KW-1133">Transmembrane helix</keyword>
<keyword evidence="3" id="KW-1185">Reference proteome</keyword>
<proteinExistence type="predicted"/>
<organism evidence="2 3">
    <name type="scientific">Thamnidium elegans</name>
    <dbReference type="NCBI Taxonomy" id="101142"/>
    <lineage>
        <taxon>Eukaryota</taxon>
        <taxon>Fungi</taxon>
        <taxon>Fungi incertae sedis</taxon>
        <taxon>Mucoromycota</taxon>
        <taxon>Mucoromycotina</taxon>
        <taxon>Mucoromycetes</taxon>
        <taxon>Mucorales</taxon>
        <taxon>Mucorineae</taxon>
        <taxon>Mucoraceae</taxon>
        <taxon>Thamnidium</taxon>
    </lineage>
</organism>